<dbReference type="GO" id="GO:0009738">
    <property type="term" value="P:abscisic acid-activated signaling pathway"/>
    <property type="evidence" value="ECO:0007669"/>
    <property type="project" value="UniProtKB-KW"/>
</dbReference>
<protein>
    <recommendedName>
        <fullName evidence="10">Transcription factor CBF/NF-Y/archaeal histone domain-containing protein</fullName>
    </recommendedName>
</protein>
<dbReference type="Proteomes" id="UP000036987">
    <property type="component" value="Unassembled WGS sequence"/>
</dbReference>
<evidence type="ECO:0000256" key="5">
    <source>
        <dbReference type="ARBA" id="ARBA00023125"/>
    </source>
</evidence>
<evidence type="ECO:0000259" key="10">
    <source>
        <dbReference type="Pfam" id="PF00808"/>
    </source>
</evidence>
<proteinExistence type="inferred from homology"/>
<dbReference type="InterPro" id="IPR003956">
    <property type="entry name" value="Transcrpt_fac_NFYB/HAP3_CS"/>
</dbReference>
<feature type="compositionally biased region" description="Gly residues" evidence="9">
    <location>
        <begin position="89"/>
        <end position="100"/>
    </location>
</feature>
<keyword evidence="8" id="KW-0539">Nucleus</keyword>
<dbReference type="PRINTS" id="PR00615">
    <property type="entry name" value="CCAATSUBUNTA"/>
</dbReference>
<keyword evidence="3" id="KW-0938">Abscisic acid signaling pathway</keyword>
<gene>
    <name evidence="11" type="ORF">ZOSMA_281G00170</name>
</gene>
<sequence>MNCRTPPNAHLPLHTPQTITGHRRTRIMDGTGNYQTYQSLPRSSSGVMMPGNGNGPPTRNGGMMVVLPQDALGSSSSSSSSAAAAAGPAGTGGGPAGGGVLQQDQRPVVREQDRFMPIANVIRIMRKVLPTHAKISDDAKETIQECVSEYISFITSEANERCQQEQRKTITAEDVLWAMSKLGFDDYIEPLSMYIQRYREIEGDHRGSIRGDHLPPIKRSGSTDISGHLFGPQPPPGLMYGPPPTHHIPYHHQSMFAGGGGGGGGGLMGGAGGLMGGGGGLMGNGGGGGYYRGDLSGSGIGGGGVGPPQQAPPQMSVLQPNQHLNLGPNYDPFAGGSYK</sequence>
<organism evidence="11 12">
    <name type="scientific">Zostera marina</name>
    <name type="common">Eelgrass</name>
    <dbReference type="NCBI Taxonomy" id="29655"/>
    <lineage>
        <taxon>Eukaryota</taxon>
        <taxon>Viridiplantae</taxon>
        <taxon>Streptophyta</taxon>
        <taxon>Embryophyta</taxon>
        <taxon>Tracheophyta</taxon>
        <taxon>Spermatophyta</taxon>
        <taxon>Magnoliopsida</taxon>
        <taxon>Liliopsida</taxon>
        <taxon>Zosteraceae</taxon>
        <taxon>Zostera</taxon>
    </lineage>
</organism>
<keyword evidence="12" id="KW-1185">Reference proteome</keyword>
<reference evidence="12" key="1">
    <citation type="journal article" date="2016" name="Nature">
        <title>The genome of the seagrass Zostera marina reveals angiosperm adaptation to the sea.</title>
        <authorList>
            <person name="Olsen J.L."/>
            <person name="Rouze P."/>
            <person name="Verhelst B."/>
            <person name="Lin Y.-C."/>
            <person name="Bayer T."/>
            <person name="Collen J."/>
            <person name="Dattolo E."/>
            <person name="De Paoli E."/>
            <person name="Dittami S."/>
            <person name="Maumus F."/>
            <person name="Michel G."/>
            <person name="Kersting A."/>
            <person name="Lauritano C."/>
            <person name="Lohaus R."/>
            <person name="Toepel M."/>
            <person name="Tonon T."/>
            <person name="Vanneste K."/>
            <person name="Amirebrahimi M."/>
            <person name="Brakel J."/>
            <person name="Bostroem C."/>
            <person name="Chovatia M."/>
            <person name="Grimwood J."/>
            <person name="Jenkins J.W."/>
            <person name="Jueterbock A."/>
            <person name="Mraz A."/>
            <person name="Stam W.T."/>
            <person name="Tice H."/>
            <person name="Bornberg-Bauer E."/>
            <person name="Green P.J."/>
            <person name="Pearson G.A."/>
            <person name="Procaccini G."/>
            <person name="Duarte C.M."/>
            <person name="Schmutz J."/>
            <person name="Reusch T.B.H."/>
            <person name="Van de Peer Y."/>
        </authorList>
    </citation>
    <scope>NUCLEOTIDE SEQUENCE [LARGE SCALE GENOMIC DNA]</scope>
    <source>
        <strain evidence="12">cv. Finnish</strain>
    </source>
</reference>
<comment type="subcellular location">
    <subcellularLocation>
        <location evidence="1">Nucleus</location>
    </subcellularLocation>
</comment>
<dbReference type="STRING" id="29655.A0A0K9PD88"/>
<accession>A0A0K9PD88</accession>
<dbReference type="InterPro" id="IPR027113">
    <property type="entry name" value="Transc_fact_NFYB/HAP3"/>
</dbReference>
<dbReference type="FunFam" id="1.10.20.10:FF:000049">
    <property type="entry name" value="Nuclear transcription factor Y subunit B-6"/>
    <property type="match status" value="1"/>
</dbReference>
<evidence type="ECO:0000256" key="7">
    <source>
        <dbReference type="ARBA" id="ARBA00023163"/>
    </source>
</evidence>
<comment type="similarity">
    <text evidence="2">Belongs to the NFYB/HAP3 subunit family.</text>
</comment>
<feature type="region of interest" description="Disordered" evidence="9">
    <location>
        <begin position="39"/>
        <end position="101"/>
    </location>
</feature>
<evidence type="ECO:0000256" key="4">
    <source>
        <dbReference type="ARBA" id="ARBA00023015"/>
    </source>
</evidence>
<dbReference type="Pfam" id="PF00808">
    <property type="entry name" value="CBFD_NFYB_HMF"/>
    <property type="match status" value="1"/>
</dbReference>
<dbReference type="CDD" id="cd22907">
    <property type="entry name" value="HFD_NFYB"/>
    <property type="match status" value="1"/>
</dbReference>
<dbReference type="InterPro" id="IPR009072">
    <property type="entry name" value="Histone-fold"/>
</dbReference>
<dbReference type="GO" id="GO:0043565">
    <property type="term" value="F:sequence-specific DNA binding"/>
    <property type="evidence" value="ECO:0007669"/>
    <property type="project" value="InterPro"/>
</dbReference>
<dbReference type="OrthoDB" id="386949at2759"/>
<dbReference type="PROSITE" id="PS00685">
    <property type="entry name" value="NFYB_HAP3"/>
    <property type="match status" value="1"/>
</dbReference>
<dbReference type="GO" id="GO:0016602">
    <property type="term" value="C:CCAAT-binding factor complex"/>
    <property type="evidence" value="ECO:0000318"/>
    <property type="project" value="GO_Central"/>
</dbReference>
<feature type="domain" description="Transcription factor CBF/NF-Y/archaeal histone" evidence="10">
    <location>
        <begin position="115"/>
        <end position="179"/>
    </location>
</feature>
<feature type="compositionally biased region" description="Gly residues" evidence="9">
    <location>
        <begin position="295"/>
        <end position="306"/>
    </location>
</feature>
<evidence type="ECO:0000256" key="3">
    <source>
        <dbReference type="ARBA" id="ARBA00022682"/>
    </source>
</evidence>
<dbReference type="EMBL" id="LFYR01000935">
    <property type="protein sequence ID" value="KMZ66936.1"/>
    <property type="molecule type" value="Genomic_DNA"/>
</dbReference>
<dbReference type="AlphaFoldDB" id="A0A0K9PD88"/>
<evidence type="ECO:0000313" key="11">
    <source>
        <dbReference type="EMBL" id="KMZ66936.1"/>
    </source>
</evidence>
<evidence type="ECO:0000256" key="9">
    <source>
        <dbReference type="SAM" id="MobiDB-lite"/>
    </source>
</evidence>
<dbReference type="PANTHER" id="PTHR11064:SF196">
    <property type="entry name" value="NUCLEAR TRANSCRIPTION FACTOR Y SUBUNIT B-6"/>
    <property type="match status" value="1"/>
</dbReference>
<dbReference type="PANTHER" id="PTHR11064">
    <property type="entry name" value="CCAAT-BINDING TRANSCRIPTION FACTOR-RELATED"/>
    <property type="match status" value="1"/>
</dbReference>
<dbReference type="InterPro" id="IPR003958">
    <property type="entry name" value="CBFA_NFYB_domain"/>
</dbReference>
<feature type="compositionally biased region" description="Low complexity" evidence="9">
    <location>
        <begin position="71"/>
        <end position="88"/>
    </location>
</feature>
<keyword evidence="5" id="KW-0238">DNA-binding</keyword>
<dbReference type="GO" id="GO:0046982">
    <property type="term" value="F:protein heterodimerization activity"/>
    <property type="evidence" value="ECO:0007669"/>
    <property type="project" value="InterPro"/>
</dbReference>
<dbReference type="GO" id="GO:0001228">
    <property type="term" value="F:DNA-binding transcription activator activity, RNA polymerase II-specific"/>
    <property type="evidence" value="ECO:0007669"/>
    <property type="project" value="InterPro"/>
</dbReference>
<keyword evidence="4" id="KW-0805">Transcription regulation</keyword>
<keyword evidence="7" id="KW-0804">Transcription</keyword>
<dbReference type="Gene3D" id="1.10.20.10">
    <property type="entry name" value="Histone, subunit A"/>
    <property type="match status" value="1"/>
</dbReference>
<evidence type="ECO:0000256" key="8">
    <source>
        <dbReference type="ARBA" id="ARBA00023242"/>
    </source>
</evidence>
<comment type="caution">
    <text evidence="11">The sequence shown here is derived from an EMBL/GenBank/DDBJ whole genome shotgun (WGS) entry which is preliminary data.</text>
</comment>
<keyword evidence="6" id="KW-0010">Activator</keyword>
<evidence type="ECO:0000313" key="12">
    <source>
        <dbReference type="Proteomes" id="UP000036987"/>
    </source>
</evidence>
<dbReference type="SUPFAM" id="SSF47113">
    <property type="entry name" value="Histone-fold"/>
    <property type="match status" value="1"/>
</dbReference>
<evidence type="ECO:0000256" key="2">
    <source>
        <dbReference type="ARBA" id="ARBA00009053"/>
    </source>
</evidence>
<feature type="region of interest" description="Disordered" evidence="9">
    <location>
        <begin position="295"/>
        <end position="339"/>
    </location>
</feature>
<dbReference type="GO" id="GO:0000981">
    <property type="term" value="F:DNA-binding transcription factor activity, RNA polymerase II-specific"/>
    <property type="evidence" value="ECO:0000318"/>
    <property type="project" value="GO_Central"/>
</dbReference>
<evidence type="ECO:0000256" key="6">
    <source>
        <dbReference type="ARBA" id="ARBA00023159"/>
    </source>
</evidence>
<evidence type="ECO:0000256" key="1">
    <source>
        <dbReference type="ARBA" id="ARBA00004123"/>
    </source>
</evidence>
<feature type="compositionally biased region" description="Low complexity" evidence="9">
    <location>
        <begin position="43"/>
        <end position="63"/>
    </location>
</feature>
<dbReference type="GO" id="GO:0006357">
    <property type="term" value="P:regulation of transcription by RNA polymerase II"/>
    <property type="evidence" value="ECO:0000318"/>
    <property type="project" value="GO_Central"/>
</dbReference>
<name>A0A0K9PD88_ZOSMR</name>